<keyword evidence="12" id="KW-1185">Reference proteome</keyword>
<dbReference type="PANTHER" id="PTHR24082:SF283">
    <property type="entry name" value="NUCLEAR HORMONE RECEPTOR HR96"/>
    <property type="match status" value="1"/>
</dbReference>
<reference evidence="11 12" key="1">
    <citation type="journal article" date="2018" name="J. Allergy Clin. Immunol.">
        <title>High-quality assembly of Dermatophagoides pteronyssinus genome and transcriptome reveals a wide range of novel allergens.</title>
        <authorList>
            <person name="Liu X.Y."/>
            <person name="Yang K.Y."/>
            <person name="Wang M.Q."/>
            <person name="Kwok J.S."/>
            <person name="Zeng X."/>
            <person name="Yang Z."/>
            <person name="Xiao X.J."/>
            <person name="Lau C.P."/>
            <person name="Li Y."/>
            <person name="Huang Z.M."/>
            <person name="Ba J.G."/>
            <person name="Yim A.K."/>
            <person name="Ouyang C.Y."/>
            <person name="Ngai S.M."/>
            <person name="Chan T.F."/>
            <person name="Leung E.L."/>
            <person name="Liu L."/>
            <person name="Liu Z.G."/>
            <person name="Tsui S.K."/>
        </authorList>
    </citation>
    <scope>NUCLEOTIDE SEQUENCE [LARGE SCALE GENOMIC DNA]</scope>
    <source>
        <strain evidence="11">Derp</strain>
    </source>
</reference>
<name>A0ABQ8IWA9_DERPT</name>
<dbReference type="InterPro" id="IPR001723">
    <property type="entry name" value="Nuclear_hrmn_rcpt"/>
</dbReference>
<dbReference type="PROSITE" id="PS51843">
    <property type="entry name" value="NR_LBD"/>
    <property type="match status" value="1"/>
</dbReference>
<dbReference type="InterPro" id="IPR001628">
    <property type="entry name" value="Znf_hrmn_rcpt"/>
</dbReference>
<keyword evidence="1" id="KW-0479">Metal-binding</keyword>
<evidence type="ECO:0000259" key="9">
    <source>
        <dbReference type="PROSITE" id="PS51030"/>
    </source>
</evidence>
<feature type="domain" description="Nuclear receptor" evidence="9">
    <location>
        <begin position="106"/>
        <end position="181"/>
    </location>
</feature>
<dbReference type="SUPFAM" id="SSF57716">
    <property type="entry name" value="Glucocorticoid receptor-like (DNA-binding domain)"/>
    <property type="match status" value="1"/>
</dbReference>
<evidence type="ECO:0000259" key="10">
    <source>
        <dbReference type="PROSITE" id="PS51843"/>
    </source>
</evidence>
<evidence type="ECO:0000313" key="11">
    <source>
        <dbReference type="EMBL" id="KAH9414608.1"/>
    </source>
</evidence>
<feature type="domain" description="NR LBD" evidence="10">
    <location>
        <begin position="406"/>
        <end position="629"/>
    </location>
</feature>
<dbReference type="SUPFAM" id="SSF48508">
    <property type="entry name" value="Nuclear receptor ligand-binding domain"/>
    <property type="match status" value="1"/>
</dbReference>
<protein>
    <submittedName>
        <fullName evidence="11">Zinc ion binding</fullName>
    </submittedName>
</protein>
<proteinExistence type="predicted"/>
<dbReference type="Proteomes" id="UP000887458">
    <property type="component" value="Unassembled WGS sequence"/>
</dbReference>
<dbReference type="PROSITE" id="PS00031">
    <property type="entry name" value="NUCLEAR_REC_DBD_1"/>
    <property type="match status" value="1"/>
</dbReference>
<evidence type="ECO:0000256" key="4">
    <source>
        <dbReference type="ARBA" id="ARBA00023015"/>
    </source>
</evidence>
<keyword evidence="2" id="KW-0863">Zinc-finger</keyword>
<evidence type="ECO:0000256" key="1">
    <source>
        <dbReference type="ARBA" id="ARBA00022723"/>
    </source>
</evidence>
<dbReference type="SMART" id="SM00430">
    <property type="entry name" value="HOLI"/>
    <property type="match status" value="1"/>
</dbReference>
<evidence type="ECO:0000256" key="6">
    <source>
        <dbReference type="ARBA" id="ARBA00023163"/>
    </source>
</evidence>
<dbReference type="Pfam" id="PF00105">
    <property type="entry name" value="zf-C4"/>
    <property type="match status" value="1"/>
</dbReference>
<evidence type="ECO:0000256" key="8">
    <source>
        <dbReference type="ARBA" id="ARBA00023242"/>
    </source>
</evidence>
<dbReference type="SMART" id="SM00399">
    <property type="entry name" value="ZnF_C4"/>
    <property type="match status" value="1"/>
</dbReference>
<organism evidence="11 12">
    <name type="scientific">Dermatophagoides pteronyssinus</name>
    <name type="common">European house dust mite</name>
    <dbReference type="NCBI Taxonomy" id="6956"/>
    <lineage>
        <taxon>Eukaryota</taxon>
        <taxon>Metazoa</taxon>
        <taxon>Ecdysozoa</taxon>
        <taxon>Arthropoda</taxon>
        <taxon>Chelicerata</taxon>
        <taxon>Arachnida</taxon>
        <taxon>Acari</taxon>
        <taxon>Acariformes</taxon>
        <taxon>Sarcoptiformes</taxon>
        <taxon>Astigmata</taxon>
        <taxon>Psoroptidia</taxon>
        <taxon>Analgoidea</taxon>
        <taxon>Pyroglyphidae</taxon>
        <taxon>Dermatophagoidinae</taxon>
        <taxon>Dermatophagoides</taxon>
    </lineage>
</organism>
<keyword evidence="6" id="KW-0804">Transcription</keyword>
<comment type="caution">
    <text evidence="11">The sequence shown here is derived from an EMBL/GenBank/DDBJ whole genome shotgun (WGS) entry which is preliminary data.</text>
</comment>
<dbReference type="Gene3D" id="3.30.50.10">
    <property type="entry name" value="Erythroid Transcription Factor GATA-1, subunit A"/>
    <property type="match status" value="1"/>
</dbReference>
<evidence type="ECO:0000256" key="2">
    <source>
        <dbReference type="ARBA" id="ARBA00022771"/>
    </source>
</evidence>
<dbReference type="InterPro" id="IPR050234">
    <property type="entry name" value="Nuclear_hormone_rcpt_NR1"/>
</dbReference>
<evidence type="ECO:0000256" key="7">
    <source>
        <dbReference type="ARBA" id="ARBA00023170"/>
    </source>
</evidence>
<evidence type="ECO:0000256" key="5">
    <source>
        <dbReference type="ARBA" id="ARBA00023125"/>
    </source>
</evidence>
<sequence length="643" mass="75368">MNRFQTATTMTQPNYHYFESLNSMTDIDRSIINDKYFSSSTTTTTNHQYGQTIHQQQQPMLMMRNVDLQHYHTNVPINNSQQQQQQTIMNNGQPQQQQQRNPFITRSLCVVCGDRARGCNFGAITCASCKEFFRRNAFKVNKLKCYFQLKCEINVHSRRFCASCRLTKCYSMGMKSEYIMSDAQKQERNLKISTRKLSNNRHMDHLHQQIDNHHYNQSHYQHYQSENKPIFLIDNNNNNNGTINTSSSIYNESIYDVKLMNEKFYSTILTSTNNNDNNHNNNNNNLMILDSNSSGNSIDSIDSNVQEIIDQYIDDVDHHHHIDNSITTTTTIVEQPNEINESKLTIDKEEIDRQNMADERLIKLKNKVKIIRESGYSVTKFHLLLRAATSNHPKNVLTEHGSCRLKYLTSIVQILSAETISDLPTDQKFIDLILIAEIVTFNFIKMCKKLYSFQELSQEDQVALVKGSVMDTLIIWSMMTINLEKECWEALDLERNFRFTLKMEMLKEANPKLYEKHRCYVMSFEPEWRYNDYLMSLLIAIALFNPERPNIYNVQKIRNERNVYCNLMKQYLDTLYEEPKQSQETYDRLMGQLKLTEKISEYHMKTYFDLSTNEATKNGYGGLMMEIDDLNNITGVKTKRCCS</sequence>
<keyword evidence="5" id="KW-0238">DNA-binding</keyword>
<dbReference type="PANTHER" id="PTHR24082">
    <property type="entry name" value="NUCLEAR HORMONE RECEPTOR"/>
    <property type="match status" value="1"/>
</dbReference>
<dbReference type="PRINTS" id="PR00398">
    <property type="entry name" value="STRDHORMONER"/>
</dbReference>
<gene>
    <name evidence="11" type="primary">Hr96_5</name>
    <name evidence="11" type="ORF">DERP_008804</name>
</gene>
<keyword evidence="3" id="KW-0862">Zinc</keyword>
<dbReference type="InterPro" id="IPR000536">
    <property type="entry name" value="Nucl_hrmn_rcpt_lig-bd"/>
</dbReference>
<evidence type="ECO:0000256" key="3">
    <source>
        <dbReference type="ARBA" id="ARBA00022833"/>
    </source>
</evidence>
<keyword evidence="4" id="KW-0805">Transcription regulation</keyword>
<dbReference type="PROSITE" id="PS51030">
    <property type="entry name" value="NUCLEAR_REC_DBD_2"/>
    <property type="match status" value="1"/>
</dbReference>
<dbReference type="InterPro" id="IPR013088">
    <property type="entry name" value="Znf_NHR/GATA"/>
</dbReference>
<dbReference type="InterPro" id="IPR035500">
    <property type="entry name" value="NHR-like_dom_sf"/>
</dbReference>
<dbReference type="Gene3D" id="1.10.565.10">
    <property type="entry name" value="Retinoid X Receptor"/>
    <property type="match status" value="1"/>
</dbReference>
<keyword evidence="8" id="KW-0539">Nucleus</keyword>
<keyword evidence="7" id="KW-0675">Receptor</keyword>
<dbReference type="PRINTS" id="PR00047">
    <property type="entry name" value="STROIDFINGER"/>
</dbReference>
<reference evidence="11 12" key="2">
    <citation type="journal article" date="2022" name="Mol. Biol. Evol.">
        <title>Comparative Genomics Reveals Insights into the Divergent Evolution of Astigmatic Mites and Household Pest Adaptations.</title>
        <authorList>
            <person name="Xiong Q."/>
            <person name="Wan A.T."/>
            <person name="Liu X."/>
            <person name="Fung C.S."/>
            <person name="Xiao X."/>
            <person name="Malainual N."/>
            <person name="Hou J."/>
            <person name="Wang L."/>
            <person name="Wang M."/>
            <person name="Yang K.Y."/>
            <person name="Cui Y."/>
            <person name="Leung E.L."/>
            <person name="Nong W."/>
            <person name="Shin S.K."/>
            <person name="Au S.W."/>
            <person name="Jeong K.Y."/>
            <person name="Chew F.T."/>
            <person name="Hui J.H."/>
            <person name="Leung T.F."/>
            <person name="Tungtrongchitr A."/>
            <person name="Zhong N."/>
            <person name="Liu Z."/>
            <person name="Tsui S.K."/>
        </authorList>
    </citation>
    <scope>NUCLEOTIDE SEQUENCE [LARGE SCALE GENOMIC DNA]</scope>
    <source>
        <strain evidence="11">Derp</strain>
    </source>
</reference>
<accession>A0ABQ8IWA9</accession>
<evidence type="ECO:0000313" key="12">
    <source>
        <dbReference type="Proteomes" id="UP000887458"/>
    </source>
</evidence>
<dbReference type="EMBL" id="NJHN03000107">
    <property type="protein sequence ID" value="KAH9414608.1"/>
    <property type="molecule type" value="Genomic_DNA"/>
</dbReference>